<dbReference type="KEGG" id="amr:AM1_5004"/>
<evidence type="ECO:0000313" key="1">
    <source>
        <dbReference type="EMBL" id="ABW29972.1"/>
    </source>
</evidence>
<protein>
    <submittedName>
        <fullName evidence="1">Uncharacterized protein</fullName>
    </submittedName>
</protein>
<dbReference type="HOGENOM" id="CLU_3338755_0_0_3"/>
<gene>
    <name evidence="1" type="ordered locus">AM1_5004</name>
</gene>
<dbReference type="STRING" id="329726.AM1_5004"/>
<keyword evidence="2" id="KW-1185">Reference proteome</keyword>
<dbReference type="EMBL" id="CP000828">
    <property type="protein sequence ID" value="ABW29972.1"/>
    <property type="molecule type" value="Genomic_DNA"/>
</dbReference>
<organism evidence="1 2">
    <name type="scientific">Acaryochloris marina (strain MBIC 11017)</name>
    <dbReference type="NCBI Taxonomy" id="329726"/>
    <lineage>
        <taxon>Bacteria</taxon>
        <taxon>Bacillati</taxon>
        <taxon>Cyanobacteriota</taxon>
        <taxon>Cyanophyceae</taxon>
        <taxon>Acaryochloridales</taxon>
        <taxon>Acaryochloridaceae</taxon>
        <taxon>Acaryochloris</taxon>
    </lineage>
</organism>
<accession>B0C5W0</accession>
<evidence type="ECO:0000313" key="2">
    <source>
        <dbReference type="Proteomes" id="UP000000268"/>
    </source>
</evidence>
<reference evidence="1 2" key="1">
    <citation type="journal article" date="2008" name="Proc. Natl. Acad. Sci. U.S.A.">
        <title>Niche adaptation and genome expansion in the chlorophyll d-producing cyanobacterium Acaryochloris marina.</title>
        <authorList>
            <person name="Swingley W.D."/>
            <person name="Chen M."/>
            <person name="Cheung P.C."/>
            <person name="Conrad A.L."/>
            <person name="Dejesa L.C."/>
            <person name="Hao J."/>
            <person name="Honchak B.M."/>
            <person name="Karbach L.E."/>
            <person name="Kurdoglu A."/>
            <person name="Lahiri S."/>
            <person name="Mastrian S.D."/>
            <person name="Miyashita H."/>
            <person name="Page L."/>
            <person name="Ramakrishna P."/>
            <person name="Satoh S."/>
            <person name="Sattley W.M."/>
            <person name="Shimada Y."/>
            <person name="Taylor H.L."/>
            <person name="Tomo T."/>
            <person name="Tsuchiya T."/>
            <person name="Wang Z.T."/>
            <person name="Raymond J."/>
            <person name="Mimuro M."/>
            <person name="Blankenship R.E."/>
            <person name="Touchman J.W."/>
        </authorList>
    </citation>
    <scope>NUCLEOTIDE SEQUENCE [LARGE SCALE GENOMIC DNA]</scope>
    <source>
        <strain evidence="2">MBIC 11017</strain>
    </source>
</reference>
<dbReference type="AlphaFoldDB" id="B0C5W0"/>
<proteinExistence type="predicted"/>
<name>B0C5W0_ACAM1</name>
<sequence length="37" mass="3930">MGMGMILILGIMGVVTWQQLDFGNILAQASTVTHPKG</sequence>
<dbReference type="Proteomes" id="UP000000268">
    <property type="component" value="Chromosome"/>
</dbReference>